<name>A0ABR7JLM1_9FIRM</name>
<gene>
    <name evidence="1" type="ORF">H8923_03590</name>
</gene>
<organism evidence="1 2">
    <name type="scientific">Romboutsia faecis</name>
    <dbReference type="NCBI Taxonomy" id="2764597"/>
    <lineage>
        <taxon>Bacteria</taxon>
        <taxon>Bacillati</taxon>
        <taxon>Bacillota</taxon>
        <taxon>Clostridia</taxon>
        <taxon>Peptostreptococcales</taxon>
        <taxon>Peptostreptococcaceae</taxon>
        <taxon>Romboutsia</taxon>
    </lineage>
</organism>
<evidence type="ECO:0000313" key="1">
    <source>
        <dbReference type="EMBL" id="MBC5995830.1"/>
    </source>
</evidence>
<reference evidence="1 2" key="1">
    <citation type="submission" date="2020-08" db="EMBL/GenBank/DDBJ databases">
        <authorList>
            <person name="Liu C."/>
            <person name="Sun Q."/>
        </authorList>
    </citation>
    <scope>NUCLEOTIDE SEQUENCE [LARGE SCALE GENOMIC DNA]</scope>
    <source>
        <strain evidence="1 2">NSJ-18</strain>
    </source>
</reference>
<dbReference type="InterPro" id="IPR024008">
    <property type="entry name" value="BsaA"/>
</dbReference>
<proteinExistence type="predicted"/>
<dbReference type="RefSeq" id="WP_153923716.1">
    <property type="nucleotide sequence ID" value="NZ_JACRWE010000002.1"/>
</dbReference>
<comment type="caution">
    <text evidence="1">The sequence shown here is derived from an EMBL/GenBank/DDBJ whole genome shotgun (WGS) entry which is preliminary data.</text>
</comment>
<dbReference type="EMBL" id="JACRWE010000002">
    <property type="protein sequence ID" value="MBC5995830.1"/>
    <property type="molecule type" value="Genomic_DNA"/>
</dbReference>
<dbReference type="NCBIfam" id="TIGR04090">
    <property type="entry name" value="exp_by_SipW_IV"/>
    <property type="match status" value="1"/>
</dbReference>
<evidence type="ECO:0000313" key="2">
    <source>
        <dbReference type="Proteomes" id="UP000609849"/>
    </source>
</evidence>
<protein>
    <submittedName>
        <fullName evidence="1">Uncharacterized protein</fullName>
    </submittedName>
</protein>
<accession>A0ABR7JLM1</accession>
<dbReference type="Proteomes" id="UP000609849">
    <property type="component" value="Unassembled WGS sequence"/>
</dbReference>
<sequence length="249" mass="27075">MHNKKLKGLMGALAICTVIVGGTFAWLGANDSVINNFKIQASEKGDIDIVEEFDKEEAEKIKTGVNVDKKVQVQNKSDYDSLIRVNIERLFKGENGNTLNNLDIEKIILNYLDGAIISESDIKLDDQGDVTNLNDVKGKWVLAENKYYYIGNVAPEGYTTQLLDIVTLDPSIASNPNYKGVAFDVIVNAESVQSTVEAITANGDTGTTNENGFGLDEVKHKNLVAALKAVVGQPSEKGNLTINPTDLNQ</sequence>
<keyword evidence="2" id="KW-1185">Reference proteome</keyword>